<evidence type="ECO:0000256" key="1">
    <source>
        <dbReference type="ARBA" id="ARBA00004651"/>
    </source>
</evidence>
<dbReference type="Pfam" id="PF00672">
    <property type="entry name" value="HAMP"/>
    <property type="match status" value="1"/>
</dbReference>
<evidence type="ECO:0000256" key="4">
    <source>
        <dbReference type="ARBA" id="ARBA00022692"/>
    </source>
</evidence>
<dbReference type="GO" id="GO:0004888">
    <property type="term" value="F:transmembrane signaling receptor activity"/>
    <property type="evidence" value="ECO:0007669"/>
    <property type="project" value="InterPro"/>
</dbReference>
<dbReference type="InterPro" id="IPR003660">
    <property type="entry name" value="HAMP_dom"/>
</dbReference>
<keyword evidence="4 11" id="KW-0812">Transmembrane</keyword>
<dbReference type="PROSITE" id="PS50885">
    <property type="entry name" value="HAMP"/>
    <property type="match status" value="2"/>
</dbReference>
<evidence type="ECO:0000256" key="2">
    <source>
        <dbReference type="ARBA" id="ARBA00022475"/>
    </source>
</evidence>
<keyword evidence="3" id="KW-0145">Chemotaxis</keyword>
<evidence type="ECO:0000259" key="12">
    <source>
        <dbReference type="PROSITE" id="PS50111"/>
    </source>
</evidence>
<dbReference type="Pfam" id="PF02743">
    <property type="entry name" value="dCache_1"/>
    <property type="match status" value="1"/>
</dbReference>
<keyword evidence="6 11" id="KW-0472">Membrane</keyword>
<evidence type="ECO:0000256" key="3">
    <source>
        <dbReference type="ARBA" id="ARBA00022500"/>
    </source>
</evidence>
<dbReference type="GO" id="GO:0005886">
    <property type="term" value="C:plasma membrane"/>
    <property type="evidence" value="ECO:0007669"/>
    <property type="project" value="UniProtKB-SubCell"/>
</dbReference>
<evidence type="ECO:0000256" key="8">
    <source>
        <dbReference type="ARBA" id="ARBA00029447"/>
    </source>
</evidence>
<dbReference type="PANTHER" id="PTHR32089">
    <property type="entry name" value="METHYL-ACCEPTING CHEMOTAXIS PROTEIN MCPB"/>
    <property type="match status" value="1"/>
</dbReference>
<dbReference type="InterPro" id="IPR004089">
    <property type="entry name" value="MCPsignal_dom"/>
</dbReference>
<dbReference type="EMBL" id="VBTY01000057">
    <property type="protein sequence ID" value="MDG3494650.1"/>
    <property type="molecule type" value="Genomic_DNA"/>
</dbReference>
<feature type="domain" description="Methyl-accepting transducer" evidence="12">
    <location>
        <begin position="497"/>
        <end position="733"/>
    </location>
</feature>
<evidence type="ECO:0000256" key="7">
    <source>
        <dbReference type="ARBA" id="ARBA00023224"/>
    </source>
</evidence>
<dbReference type="InterPro" id="IPR004090">
    <property type="entry name" value="Chemotax_Me-accpt_rcpt"/>
</dbReference>
<comment type="subcellular location">
    <subcellularLocation>
        <location evidence="1">Cell membrane</location>
        <topology evidence="1">Multi-pass membrane protein</topology>
    </subcellularLocation>
</comment>
<accession>A0A9X4M8N7</accession>
<comment type="similarity">
    <text evidence="8">Belongs to the methyl-accepting chemotaxis (MCP) protein family.</text>
</comment>
<evidence type="ECO:0000256" key="10">
    <source>
        <dbReference type="SAM" id="MobiDB-lite"/>
    </source>
</evidence>
<dbReference type="CDD" id="cd06225">
    <property type="entry name" value="HAMP"/>
    <property type="match status" value="1"/>
</dbReference>
<reference evidence="14" key="1">
    <citation type="submission" date="2019-05" db="EMBL/GenBank/DDBJ databases">
        <title>Whole genome sequencing of Pseudanabaena catenata USMAC16.</title>
        <authorList>
            <person name="Khan Z."/>
            <person name="Omar W.M."/>
            <person name="Convey P."/>
            <person name="Merican F."/>
            <person name="Najimudin N."/>
        </authorList>
    </citation>
    <scope>NUCLEOTIDE SEQUENCE</scope>
    <source>
        <strain evidence="14">USMAC16</strain>
    </source>
</reference>
<gene>
    <name evidence="14" type="ORF">FEV09_08760</name>
</gene>
<evidence type="ECO:0000259" key="13">
    <source>
        <dbReference type="PROSITE" id="PS50885"/>
    </source>
</evidence>
<dbReference type="SMART" id="SM00304">
    <property type="entry name" value="HAMP"/>
    <property type="match status" value="2"/>
</dbReference>
<sequence>MVLDSRTHVDSTEKIKDKGDQAPANGSIDITEITSTAPPTSGKKAASKQRKPIGQWWQALGLRTKTTIVSVAAITIPLISLGGFAYLYVGQNIANSTKQSQALQTQGLATRMAYFMRERYGDAQTLSQLSFLTNPKVQALLTAPEQKTILENYLKSYLVYDSIAVAALDGRVFLDAGEPSLPNVSQRPWFQTVLTTDKPFISQPEVSPSSKKVSIFVAAPVKDVNTGKTIAIIRARLKTDSLDEVIKDVGGGNSKYYLTESDGSFFLATDKDRIGRTFKSDFPLLTPILAKRETSSATVVDSQTSQEQFAGYAPLPQLDGLPDLKWDAVLAIDSSTALKPLQQLLLILLLATTGVGAVATLLAIFIAQRATQPVIDATAAVVELGKGNLDTRLTIQGQDELAQLGGNINLMAGQLQEFIALQEVQVQQSAEAAERERLRSESIQRELIELLSDVEGAASGDLTVRAKISAGEIGIVADFFNAIVESLRDVVSQVKVATLQVNTSVNTNNESIRTLASDATLQAEQLDDALQSVEQMTDSIQQVASNAKEAADASNSAAATAETGSLAIEKSAESILQLRQTVAETAKKVKRLGEASQQISKVVVLIDQIALKTNMLAVNASIEAARAGEEGRGFAVVAEEVGALAAQSATATKEISRIVESIQQETSEVVESMEASTVQVVEGTNKVEDARRSLNQIVEVARKVNELFQGISSATTSQVQTSQSVKSVMENLSNQSQKSSETSREVSIALQETANVASKLQASVETFKVDVA</sequence>
<evidence type="ECO:0000313" key="14">
    <source>
        <dbReference type="EMBL" id="MDG3494650.1"/>
    </source>
</evidence>
<evidence type="ECO:0000256" key="5">
    <source>
        <dbReference type="ARBA" id="ARBA00022989"/>
    </source>
</evidence>
<dbReference type="RefSeq" id="WP_009626734.1">
    <property type="nucleotide sequence ID" value="NZ_VBTY01000057.1"/>
</dbReference>
<evidence type="ECO:0000256" key="11">
    <source>
        <dbReference type="SAM" id="Phobius"/>
    </source>
</evidence>
<feature type="compositionally biased region" description="Basic and acidic residues" evidence="10">
    <location>
        <begin position="1"/>
        <end position="20"/>
    </location>
</feature>
<dbReference type="CDD" id="cd12914">
    <property type="entry name" value="PDC1_DGC_like"/>
    <property type="match status" value="1"/>
</dbReference>
<keyword evidence="5 11" id="KW-1133">Transmembrane helix</keyword>
<evidence type="ECO:0000313" key="15">
    <source>
        <dbReference type="Proteomes" id="UP001152872"/>
    </source>
</evidence>
<keyword evidence="7 9" id="KW-0807">Transducer</keyword>
<dbReference type="SMART" id="SM00283">
    <property type="entry name" value="MA"/>
    <property type="match status" value="1"/>
</dbReference>
<feature type="domain" description="HAMP" evidence="13">
    <location>
        <begin position="441"/>
        <end position="492"/>
    </location>
</feature>
<dbReference type="GO" id="GO:0007165">
    <property type="term" value="P:signal transduction"/>
    <property type="evidence" value="ECO:0007669"/>
    <property type="project" value="UniProtKB-KW"/>
</dbReference>
<dbReference type="AlphaFoldDB" id="A0A9X4M8N7"/>
<dbReference type="PROSITE" id="PS50111">
    <property type="entry name" value="CHEMOTAXIS_TRANSDUC_2"/>
    <property type="match status" value="1"/>
</dbReference>
<dbReference type="Proteomes" id="UP001152872">
    <property type="component" value="Unassembled WGS sequence"/>
</dbReference>
<feature type="transmembrane region" description="Helical" evidence="11">
    <location>
        <begin position="344"/>
        <end position="367"/>
    </location>
</feature>
<organism evidence="14 15">
    <name type="scientific">Pseudanabaena catenata USMAC16</name>
    <dbReference type="NCBI Taxonomy" id="1855837"/>
    <lineage>
        <taxon>Bacteria</taxon>
        <taxon>Bacillati</taxon>
        <taxon>Cyanobacteriota</taxon>
        <taxon>Cyanophyceae</taxon>
        <taxon>Pseudanabaenales</taxon>
        <taxon>Pseudanabaenaceae</taxon>
        <taxon>Pseudanabaena</taxon>
    </lineage>
</organism>
<name>A0A9X4M8N7_9CYAN</name>
<feature type="transmembrane region" description="Helical" evidence="11">
    <location>
        <begin position="67"/>
        <end position="89"/>
    </location>
</feature>
<dbReference type="Pfam" id="PF00015">
    <property type="entry name" value="MCPsignal"/>
    <property type="match status" value="1"/>
</dbReference>
<dbReference type="SUPFAM" id="SSF158472">
    <property type="entry name" value="HAMP domain-like"/>
    <property type="match status" value="1"/>
</dbReference>
<comment type="caution">
    <text evidence="14">The sequence shown here is derived from an EMBL/GenBank/DDBJ whole genome shotgun (WGS) entry which is preliminary data.</text>
</comment>
<dbReference type="SUPFAM" id="SSF58104">
    <property type="entry name" value="Methyl-accepting chemotaxis protein (MCP) signaling domain"/>
    <property type="match status" value="1"/>
</dbReference>
<proteinExistence type="inferred from homology"/>
<keyword evidence="2" id="KW-1003">Cell membrane</keyword>
<keyword evidence="15" id="KW-1185">Reference proteome</keyword>
<dbReference type="Gene3D" id="6.10.340.10">
    <property type="match status" value="1"/>
</dbReference>
<dbReference type="GO" id="GO:0006935">
    <property type="term" value="P:chemotaxis"/>
    <property type="evidence" value="ECO:0007669"/>
    <property type="project" value="UniProtKB-KW"/>
</dbReference>
<dbReference type="Gene3D" id="1.10.287.950">
    <property type="entry name" value="Methyl-accepting chemotaxis protein"/>
    <property type="match status" value="1"/>
</dbReference>
<protein>
    <submittedName>
        <fullName evidence="14">Methyl-accepting chemotaxis protein</fullName>
    </submittedName>
</protein>
<dbReference type="Gene3D" id="3.30.450.20">
    <property type="entry name" value="PAS domain"/>
    <property type="match status" value="1"/>
</dbReference>
<evidence type="ECO:0000256" key="6">
    <source>
        <dbReference type="ARBA" id="ARBA00023136"/>
    </source>
</evidence>
<dbReference type="CDD" id="cd11386">
    <property type="entry name" value="MCP_signal"/>
    <property type="match status" value="1"/>
</dbReference>
<evidence type="ECO:0000256" key="9">
    <source>
        <dbReference type="PROSITE-ProRule" id="PRU00284"/>
    </source>
</evidence>
<feature type="domain" description="HAMP" evidence="13">
    <location>
        <begin position="368"/>
        <end position="420"/>
    </location>
</feature>
<dbReference type="InterPro" id="IPR033479">
    <property type="entry name" value="dCache_1"/>
</dbReference>
<dbReference type="PANTHER" id="PTHR32089:SF114">
    <property type="entry name" value="METHYL-ACCEPTING CHEMOTAXIS PROTEIN MCPB"/>
    <property type="match status" value="1"/>
</dbReference>
<dbReference type="FunFam" id="1.10.287.950:FF:000001">
    <property type="entry name" value="Methyl-accepting chemotaxis sensory transducer"/>
    <property type="match status" value="1"/>
</dbReference>
<dbReference type="PRINTS" id="PR00260">
    <property type="entry name" value="CHEMTRNSDUCR"/>
</dbReference>
<feature type="region of interest" description="Disordered" evidence="10">
    <location>
        <begin position="1"/>
        <end position="27"/>
    </location>
</feature>